<keyword evidence="2" id="KW-1185">Reference proteome</keyword>
<dbReference type="InterPro" id="IPR019393">
    <property type="entry name" value="WASH_strumpellin"/>
</dbReference>
<dbReference type="OrthoDB" id="565118at2759"/>
<evidence type="ECO:0000313" key="1">
    <source>
        <dbReference type="EMBL" id="VDK26113.1"/>
    </source>
</evidence>
<dbReference type="WBParaSite" id="ASIM_0000602601-mRNA-1">
    <property type="protein sequence ID" value="ASIM_0000602601-mRNA-1"/>
    <property type="gene ID" value="ASIM_0000602601"/>
</dbReference>
<gene>
    <name evidence="1" type="ORF">ASIM_LOCUS5814</name>
</gene>
<name>A0A0M3JEI0_ANISI</name>
<dbReference type="GO" id="GO:0071203">
    <property type="term" value="C:WASH complex"/>
    <property type="evidence" value="ECO:0007669"/>
    <property type="project" value="InterPro"/>
</dbReference>
<protein>
    <submittedName>
        <fullName evidence="3">Reverse transcriptase domain-containing protein</fullName>
    </submittedName>
</protein>
<evidence type="ECO:0000313" key="2">
    <source>
        <dbReference type="Proteomes" id="UP000267096"/>
    </source>
</evidence>
<organism evidence="3">
    <name type="scientific">Anisakis simplex</name>
    <name type="common">Herring worm</name>
    <dbReference type="NCBI Taxonomy" id="6269"/>
    <lineage>
        <taxon>Eukaryota</taxon>
        <taxon>Metazoa</taxon>
        <taxon>Ecdysozoa</taxon>
        <taxon>Nematoda</taxon>
        <taxon>Chromadorea</taxon>
        <taxon>Rhabditida</taxon>
        <taxon>Spirurina</taxon>
        <taxon>Ascaridomorpha</taxon>
        <taxon>Ascaridoidea</taxon>
        <taxon>Anisakidae</taxon>
        <taxon>Anisakis</taxon>
        <taxon>Anisakis simplex complex</taxon>
    </lineage>
</organism>
<dbReference type="Pfam" id="PF10266">
    <property type="entry name" value="Strumpellin"/>
    <property type="match status" value="1"/>
</dbReference>
<dbReference type="Proteomes" id="UP000267096">
    <property type="component" value="Unassembled WGS sequence"/>
</dbReference>
<proteinExistence type="predicted"/>
<evidence type="ECO:0000313" key="3">
    <source>
        <dbReference type="WBParaSite" id="ASIM_0000602601-mRNA-1"/>
    </source>
</evidence>
<dbReference type="AlphaFoldDB" id="A0A0M3JEI0"/>
<dbReference type="EMBL" id="UYRR01011818">
    <property type="protein sequence ID" value="VDK26113.1"/>
    <property type="molecule type" value="Genomic_DNA"/>
</dbReference>
<reference evidence="3" key="1">
    <citation type="submission" date="2017-02" db="UniProtKB">
        <authorList>
            <consortium name="WormBaseParasite"/>
        </authorList>
    </citation>
    <scope>IDENTIFICATION</scope>
</reference>
<accession>A0A0M3JEI0</accession>
<sequence length="103" mass="12041">MYQTKSVPIPRTPKIGNVLTPLRRLHDLIMEASDPRSTNYEHSKRVWMDMKTKKILLSSDSFNAIHDCAIFKSVPTEFQNTHLADETIERQNADEKFFPFQDM</sequence>
<reference evidence="1 2" key="2">
    <citation type="submission" date="2018-11" db="EMBL/GenBank/DDBJ databases">
        <authorList>
            <consortium name="Pathogen Informatics"/>
        </authorList>
    </citation>
    <scope>NUCLEOTIDE SEQUENCE [LARGE SCALE GENOMIC DNA]</scope>
</reference>